<feature type="domain" description="3-oxo-5-alpha-steroid 4-dehydrogenase C-terminal" evidence="10">
    <location>
        <begin position="158"/>
        <end position="312"/>
    </location>
</feature>
<dbReference type="PANTHER" id="PTHR10556">
    <property type="entry name" value="3-OXO-5-ALPHA-STEROID 4-DEHYDROGENASE"/>
    <property type="match status" value="1"/>
</dbReference>
<dbReference type="GO" id="GO:0016020">
    <property type="term" value="C:membrane"/>
    <property type="evidence" value="ECO:0007669"/>
    <property type="project" value="UniProtKB-SubCell"/>
</dbReference>
<dbReference type="Pfam" id="PF02544">
    <property type="entry name" value="Steroid_dh"/>
    <property type="match status" value="1"/>
</dbReference>
<evidence type="ECO:0000256" key="8">
    <source>
        <dbReference type="ARBA" id="ARBA00023136"/>
    </source>
</evidence>
<keyword evidence="12" id="KW-1185">Reference proteome</keyword>
<evidence type="ECO:0000256" key="2">
    <source>
        <dbReference type="ARBA" id="ARBA00007742"/>
    </source>
</evidence>
<feature type="transmembrane region" description="Helical" evidence="9">
    <location>
        <begin position="201"/>
        <end position="222"/>
    </location>
</feature>
<comment type="similarity">
    <text evidence="2">Belongs to the steroid 5-alpha reductase family.</text>
</comment>
<comment type="subcellular location">
    <subcellularLocation>
        <location evidence="1">Membrane</location>
        <topology evidence="1">Multi-pass membrane protein</topology>
    </subcellularLocation>
</comment>
<dbReference type="GO" id="GO:0016627">
    <property type="term" value="F:oxidoreductase activity, acting on the CH-CH group of donors"/>
    <property type="evidence" value="ECO:0007669"/>
    <property type="project" value="InterPro"/>
</dbReference>
<feature type="transmembrane region" description="Helical" evidence="9">
    <location>
        <begin position="169"/>
        <end position="189"/>
    </location>
</feature>
<evidence type="ECO:0000259" key="10">
    <source>
        <dbReference type="Pfam" id="PF02544"/>
    </source>
</evidence>
<dbReference type="GO" id="GO:0042761">
    <property type="term" value="P:very long-chain fatty acid biosynthetic process"/>
    <property type="evidence" value="ECO:0007669"/>
    <property type="project" value="TreeGrafter"/>
</dbReference>
<evidence type="ECO:0000313" key="12">
    <source>
        <dbReference type="Proteomes" id="UP000509704"/>
    </source>
</evidence>
<dbReference type="Proteomes" id="UP000509704">
    <property type="component" value="Chromosome 3"/>
</dbReference>
<keyword evidence="3" id="KW-0444">Lipid biosynthesis</keyword>
<protein>
    <recommendedName>
        <fullName evidence="10">3-oxo-5-alpha-steroid 4-dehydrogenase C-terminal domain-containing protein</fullName>
    </recommendedName>
</protein>
<organism evidence="11 12">
    <name type="scientific">Zygotorulaspora mrakii</name>
    <name type="common">Zygosaccharomyces mrakii</name>
    <dbReference type="NCBI Taxonomy" id="42260"/>
    <lineage>
        <taxon>Eukaryota</taxon>
        <taxon>Fungi</taxon>
        <taxon>Dikarya</taxon>
        <taxon>Ascomycota</taxon>
        <taxon>Saccharomycotina</taxon>
        <taxon>Saccharomycetes</taxon>
        <taxon>Saccharomycetales</taxon>
        <taxon>Saccharomycetaceae</taxon>
        <taxon>Zygotorulaspora</taxon>
    </lineage>
</organism>
<dbReference type="InterPro" id="IPR001104">
    <property type="entry name" value="3-oxo-5_a-steroid_4-DH_C"/>
</dbReference>
<keyword evidence="7" id="KW-0443">Lipid metabolism</keyword>
<dbReference type="KEGG" id="zmk:HG535_0C02530"/>
<evidence type="ECO:0000313" key="11">
    <source>
        <dbReference type="EMBL" id="QLG71901.1"/>
    </source>
</evidence>
<gene>
    <name evidence="11" type="ORF">HG535_0C02530</name>
</gene>
<reference evidence="11 12" key="1">
    <citation type="submission" date="2020-07" db="EMBL/GenBank/DDBJ databases">
        <title>The yeast mating-type switching endonuclease HO is a domesticated member of an unorthodox homing genetic element family.</title>
        <authorList>
            <person name="Coughlan A.Y."/>
            <person name="Lombardi L."/>
            <person name="Braun-Galleani S."/>
            <person name="Martos A.R."/>
            <person name="Galeote V."/>
            <person name="Bigey F."/>
            <person name="Dequin S."/>
            <person name="Byrne K.P."/>
            <person name="Wolfe K.H."/>
        </authorList>
    </citation>
    <scope>NUCLEOTIDE SEQUENCE [LARGE SCALE GENOMIC DNA]</scope>
    <source>
        <strain evidence="11 12">NRRL Y-6702</strain>
    </source>
</reference>
<proteinExistence type="inferred from homology"/>
<evidence type="ECO:0000256" key="7">
    <source>
        <dbReference type="ARBA" id="ARBA00023098"/>
    </source>
</evidence>
<sequence>MSLVVKSRSKSLKDTTVELDGSDKPSLGSILKKVSENNGKINPNRLRLTYLKESKQIPINSDTFFEDGLNVGGAQLFAKDLGPQISWRLVFLVEYLGPILIHSLLYYLSQQPYYLEKFHCKSVRYNPLLNRCVYSLVMIHYIKREFETLFIHQFSQSTMPLFNIFKNSFHYWVLNGAIALGYFGWGFVISDSKLFSFYSSIHLASLRTLIALFLLSECWNFYVHLKLRLWGDAQKAKGITTRVPIDSGLFKIFVAPNYTFEVFAWISFAMIFKLNAFSLIFVTVSSIQMYSWAQKKNRKYGTKRAFLIPFIF</sequence>
<evidence type="ECO:0000256" key="9">
    <source>
        <dbReference type="SAM" id="Phobius"/>
    </source>
</evidence>
<keyword evidence="4 9" id="KW-0812">Transmembrane</keyword>
<keyword evidence="5 9" id="KW-1133">Transmembrane helix</keyword>
<evidence type="ECO:0000256" key="1">
    <source>
        <dbReference type="ARBA" id="ARBA00004141"/>
    </source>
</evidence>
<dbReference type="AlphaFoldDB" id="A0A7H9AZV7"/>
<dbReference type="PANTHER" id="PTHR10556:SF28">
    <property type="entry name" value="VERY-LONG-CHAIN ENOYL-COA REDUCTASE"/>
    <property type="match status" value="1"/>
</dbReference>
<dbReference type="PROSITE" id="PS50244">
    <property type="entry name" value="S5A_REDUCTASE"/>
    <property type="match status" value="1"/>
</dbReference>
<accession>A0A7H9AZV7</accession>
<dbReference type="RefSeq" id="XP_037143629.1">
    <property type="nucleotide sequence ID" value="XM_037287734.1"/>
</dbReference>
<keyword evidence="6" id="KW-0560">Oxidoreductase</keyword>
<feature type="transmembrane region" description="Helical" evidence="9">
    <location>
        <begin position="89"/>
        <end position="108"/>
    </location>
</feature>
<feature type="transmembrane region" description="Helical" evidence="9">
    <location>
        <begin position="262"/>
        <end position="290"/>
    </location>
</feature>
<evidence type="ECO:0000256" key="3">
    <source>
        <dbReference type="ARBA" id="ARBA00022516"/>
    </source>
</evidence>
<dbReference type="OrthoDB" id="540503at2759"/>
<evidence type="ECO:0000256" key="6">
    <source>
        <dbReference type="ARBA" id="ARBA00023002"/>
    </source>
</evidence>
<dbReference type="InterPro" id="IPR039357">
    <property type="entry name" value="SRD5A/TECR"/>
</dbReference>
<keyword evidence="8 9" id="KW-0472">Membrane</keyword>
<evidence type="ECO:0000256" key="4">
    <source>
        <dbReference type="ARBA" id="ARBA00022692"/>
    </source>
</evidence>
<name>A0A7H9AZV7_ZYGMR</name>
<evidence type="ECO:0000256" key="5">
    <source>
        <dbReference type="ARBA" id="ARBA00022989"/>
    </source>
</evidence>
<dbReference type="EMBL" id="CP058606">
    <property type="protein sequence ID" value="QLG71901.1"/>
    <property type="molecule type" value="Genomic_DNA"/>
</dbReference>
<dbReference type="GeneID" id="59235598"/>